<dbReference type="SUPFAM" id="SSF51419">
    <property type="entry name" value="PLP-binding barrel"/>
    <property type="match status" value="1"/>
</dbReference>
<name>A0A915NDZ9_MELJA</name>
<dbReference type="GO" id="GO:0030170">
    <property type="term" value="F:pyridoxal phosphate binding"/>
    <property type="evidence" value="ECO:0007669"/>
    <property type="project" value="InterPro"/>
</dbReference>
<dbReference type="PANTHER" id="PTHR10146:SF14">
    <property type="entry name" value="PYRIDOXAL PHOSPHATE HOMEOSTASIS PROTEIN"/>
    <property type="match status" value="1"/>
</dbReference>
<dbReference type="WBParaSite" id="scaffold9665_cov170.g14162">
    <property type="protein sequence ID" value="scaffold9665_cov170.g14162"/>
    <property type="gene ID" value="scaffold9665_cov170.g14162"/>
</dbReference>
<evidence type="ECO:0000313" key="3">
    <source>
        <dbReference type="WBParaSite" id="scaffold9665_cov170.g14162"/>
    </source>
</evidence>
<reference evidence="3" key="1">
    <citation type="submission" date="2022-11" db="UniProtKB">
        <authorList>
            <consortium name="WormBaseParasite"/>
        </authorList>
    </citation>
    <scope>IDENTIFICATION</scope>
</reference>
<organism evidence="2 3">
    <name type="scientific">Meloidogyne javanica</name>
    <name type="common">Root-knot nematode worm</name>
    <dbReference type="NCBI Taxonomy" id="6303"/>
    <lineage>
        <taxon>Eukaryota</taxon>
        <taxon>Metazoa</taxon>
        <taxon>Ecdysozoa</taxon>
        <taxon>Nematoda</taxon>
        <taxon>Chromadorea</taxon>
        <taxon>Rhabditida</taxon>
        <taxon>Tylenchina</taxon>
        <taxon>Tylenchomorpha</taxon>
        <taxon>Tylenchoidea</taxon>
        <taxon>Meloidogynidae</taxon>
        <taxon>Meloidogyninae</taxon>
        <taxon>Meloidogyne</taxon>
        <taxon>Meloidogyne incognita group</taxon>
    </lineage>
</organism>
<keyword evidence="2" id="KW-1185">Reference proteome</keyword>
<proteinExistence type="predicted"/>
<dbReference type="InterPro" id="IPR011078">
    <property type="entry name" value="PyrdxlP_homeostasis"/>
</dbReference>
<dbReference type="AlphaFoldDB" id="A0A915NDZ9"/>
<dbReference type="InterPro" id="IPR029066">
    <property type="entry name" value="PLP-binding_barrel"/>
</dbReference>
<dbReference type="PROSITE" id="PS01211">
    <property type="entry name" value="UPF0001"/>
    <property type="match status" value="1"/>
</dbReference>
<dbReference type="Proteomes" id="UP000887561">
    <property type="component" value="Unplaced"/>
</dbReference>
<dbReference type="Gene3D" id="3.20.20.10">
    <property type="entry name" value="Alanine racemase"/>
    <property type="match status" value="1"/>
</dbReference>
<sequence length="126" mass="14237">MAAEIVAKNLSNVLKSVYELAAIYSVDVRLVAVSKTFSVDSIIACYDKGQRHFGENYIDEFESKAKELVSRGVHDINWHFIGRLQSNKLKKICEIPGLWCIETLDNKKHADLLQSIMANDKKPLKA</sequence>
<evidence type="ECO:0000256" key="1">
    <source>
        <dbReference type="ARBA" id="ARBA00022898"/>
    </source>
</evidence>
<protein>
    <submittedName>
        <fullName evidence="3">YggS family pyridoxal phosphate-dependent enzyme</fullName>
    </submittedName>
</protein>
<keyword evidence="1" id="KW-0663">Pyridoxal phosphate</keyword>
<evidence type="ECO:0000313" key="2">
    <source>
        <dbReference type="Proteomes" id="UP000887561"/>
    </source>
</evidence>
<dbReference type="PANTHER" id="PTHR10146">
    <property type="entry name" value="PROLINE SYNTHETASE CO-TRANSCRIBED BACTERIAL HOMOLOG PROTEIN"/>
    <property type="match status" value="1"/>
</dbReference>
<accession>A0A915NDZ9</accession>